<gene>
    <name evidence="3" type="ORF">ACFYXI_09175</name>
</gene>
<comment type="caution">
    <text evidence="3">The sequence shown here is derived from an EMBL/GenBank/DDBJ whole genome shotgun (WGS) entry which is preliminary data.</text>
</comment>
<keyword evidence="4" id="KW-1185">Reference proteome</keyword>
<dbReference type="EMBL" id="JBIASD010000004">
    <property type="protein sequence ID" value="MFF3665754.1"/>
    <property type="molecule type" value="Genomic_DNA"/>
</dbReference>
<dbReference type="CDD" id="cd05233">
    <property type="entry name" value="SDR_c"/>
    <property type="match status" value="1"/>
</dbReference>
<proteinExistence type="inferred from homology"/>
<comment type="similarity">
    <text evidence="1">Belongs to the short-chain dehydrogenases/reductases (SDR) family.</text>
</comment>
<evidence type="ECO:0000256" key="1">
    <source>
        <dbReference type="ARBA" id="ARBA00006484"/>
    </source>
</evidence>
<name>A0ABW6SLC6_9ACTN</name>
<protein>
    <submittedName>
        <fullName evidence="3">SDR family NAD(P)-dependent oxidoreductase</fullName>
        <ecNumber evidence="3">1.1.1.-</ecNumber>
    </submittedName>
</protein>
<evidence type="ECO:0000313" key="4">
    <source>
        <dbReference type="Proteomes" id="UP001602013"/>
    </source>
</evidence>
<evidence type="ECO:0000256" key="2">
    <source>
        <dbReference type="ARBA" id="ARBA00023002"/>
    </source>
</evidence>
<dbReference type="InterPro" id="IPR002347">
    <property type="entry name" value="SDR_fam"/>
</dbReference>
<dbReference type="PANTHER" id="PTHR43669">
    <property type="entry name" value="5-KETO-D-GLUCONATE 5-REDUCTASE"/>
    <property type="match status" value="1"/>
</dbReference>
<dbReference type="PANTHER" id="PTHR43669:SF3">
    <property type="entry name" value="ALCOHOL DEHYDROGENASE, PUTATIVE (AFU_ORTHOLOGUE AFUA_3G03445)-RELATED"/>
    <property type="match status" value="1"/>
</dbReference>
<organism evidence="3 4">
    <name type="scientific">Microtetraspora malaysiensis</name>
    <dbReference type="NCBI Taxonomy" id="161358"/>
    <lineage>
        <taxon>Bacteria</taxon>
        <taxon>Bacillati</taxon>
        <taxon>Actinomycetota</taxon>
        <taxon>Actinomycetes</taxon>
        <taxon>Streptosporangiales</taxon>
        <taxon>Streptosporangiaceae</taxon>
        <taxon>Microtetraspora</taxon>
    </lineage>
</organism>
<dbReference type="Gene3D" id="3.40.50.720">
    <property type="entry name" value="NAD(P)-binding Rossmann-like Domain"/>
    <property type="match status" value="1"/>
</dbReference>
<dbReference type="GO" id="GO:0016491">
    <property type="term" value="F:oxidoreductase activity"/>
    <property type="evidence" value="ECO:0007669"/>
    <property type="project" value="UniProtKB-KW"/>
</dbReference>
<dbReference type="RefSeq" id="WP_387409883.1">
    <property type="nucleotide sequence ID" value="NZ_JBIASD010000004.1"/>
</dbReference>
<dbReference type="PRINTS" id="PR00081">
    <property type="entry name" value="GDHRDH"/>
</dbReference>
<reference evidence="3 4" key="1">
    <citation type="submission" date="2024-10" db="EMBL/GenBank/DDBJ databases">
        <title>The Natural Products Discovery Center: Release of the First 8490 Sequenced Strains for Exploring Actinobacteria Biosynthetic Diversity.</title>
        <authorList>
            <person name="Kalkreuter E."/>
            <person name="Kautsar S.A."/>
            <person name="Yang D."/>
            <person name="Bader C.D."/>
            <person name="Teijaro C.N."/>
            <person name="Fluegel L."/>
            <person name="Davis C.M."/>
            <person name="Simpson J.R."/>
            <person name="Lauterbach L."/>
            <person name="Steele A.D."/>
            <person name="Gui C."/>
            <person name="Meng S."/>
            <person name="Li G."/>
            <person name="Viehrig K."/>
            <person name="Ye F."/>
            <person name="Su P."/>
            <person name="Kiefer A.F."/>
            <person name="Nichols A."/>
            <person name="Cepeda A.J."/>
            <person name="Yan W."/>
            <person name="Fan B."/>
            <person name="Jiang Y."/>
            <person name="Adhikari A."/>
            <person name="Zheng C.-J."/>
            <person name="Schuster L."/>
            <person name="Cowan T.M."/>
            <person name="Smanski M.J."/>
            <person name="Chevrette M.G."/>
            <person name="De Carvalho L.P.S."/>
            <person name="Shen B."/>
        </authorList>
    </citation>
    <scope>NUCLEOTIDE SEQUENCE [LARGE SCALE GENOMIC DNA]</scope>
    <source>
        <strain evidence="3 4">NPDC002173</strain>
    </source>
</reference>
<dbReference type="InterPro" id="IPR036291">
    <property type="entry name" value="NAD(P)-bd_dom_sf"/>
</dbReference>
<evidence type="ECO:0000313" key="3">
    <source>
        <dbReference type="EMBL" id="MFF3665754.1"/>
    </source>
</evidence>
<dbReference type="SUPFAM" id="SSF51735">
    <property type="entry name" value="NAD(P)-binding Rossmann-fold domains"/>
    <property type="match status" value="1"/>
</dbReference>
<dbReference type="Pfam" id="PF13561">
    <property type="entry name" value="adh_short_C2"/>
    <property type="match status" value="1"/>
</dbReference>
<dbReference type="EC" id="1.1.1.-" evidence="3"/>
<sequence length="262" mass="27177">MLVNKNAVIYGATGAVGGAVAETFAREGARVFLTGRDLDRLEVLADKIVSAGGQAEFARVDVLDRAMVVDHLAEVRRAAGQIDISFNATGISHRGLQGTPLADLPEQDFSRPIDFYTKAQFITATAAARHMTEQGSGVIMTLSATPARLAAPLVGGMAPAWAAIEAFSRVLAAELGPAGVRVVCLRSNSIPETPLIAEVFSLIAPTVGLTPEQFQAGGEQATMLKRLPTLAEVADVAAFMASDRASAMTGAVANLSAGSVTD</sequence>
<accession>A0ABW6SLC6</accession>
<keyword evidence="2 3" id="KW-0560">Oxidoreductase</keyword>
<dbReference type="Proteomes" id="UP001602013">
    <property type="component" value="Unassembled WGS sequence"/>
</dbReference>